<dbReference type="Gene3D" id="3.10.129.10">
    <property type="entry name" value="Hotdog Thioesterase"/>
    <property type="match status" value="2"/>
</dbReference>
<organism evidence="2 3">
    <name type="scientific">Cognatishimia activa</name>
    <dbReference type="NCBI Taxonomy" id="1715691"/>
    <lineage>
        <taxon>Bacteria</taxon>
        <taxon>Pseudomonadati</taxon>
        <taxon>Pseudomonadota</taxon>
        <taxon>Alphaproteobacteria</taxon>
        <taxon>Rhodobacterales</taxon>
        <taxon>Paracoccaceae</taxon>
        <taxon>Cognatishimia</taxon>
    </lineage>
</organism>
<reference evidence="2" key="1">
    <citation type="submission" date="2020-07" db="EMBL/GenBank/DDBJ databases">
        <title>Genome sequences of bacteria associated with the marine, planktonic diatom Thalassiosira profunda strain ECT2AJA-044.</title>
        <authorList>
            <person name="Gargas C.B."/>
            <person name="Roberts W.R."/>
            <person name="Alverson A.J."/>
        </authorList>
    </citation>
    <scope>NUCLEOTIDE SEQUENCE</scope>
    <source>
        <strain evidence="2">ECT2AJA-044</strain>
    </source>
</reference>
<dbReference type="InterPro" id="IPR052741">
    <property type="entry name" value="Mitochondrial_HTD2"/>
</dbReference>
<feature type="domain" description="FAS1-like dehydratase" evidence="1">
    <location>
        <begin position="75"/>
        <end position="133"/>
    </location>
</feature>
<dbReference type="SUPFAM" id="SSF54637">
    <property type="entry name" value="Thioesterase/thiol ester dehydrase-isomerase"/>
    <property type="match status" value="2"/>
</dbReference>
<dbReference type="Pfam" id="PF13452">
    <property type="entry name" value="FAS1_DH_region"/>
    <property type="match status" value="1"/>
</dbReference>
<gene>
    <name evidence="2" type="ORF">HZ995_04835</name>
</gene>
<dbReference type="KEGG" id="cact:HZ995_04835"/>
<dbReference type="InterPro" id="IPR039569">
    <property type="entry name" value="FAS1-like_DH_region"/>
</dbReference>
<accession>A0A975ERI8</accession>
<dbReference type="InterPro" id="IPR029069">
    <property type="entry name" value="HotDog_dom_sf"/>
</dbReference>
<evidence type="ECO:0000259" key="1">
    <source>
        <dbReference type="Pfam" id="PF13452"/>
    </source>
</evidence>
<evidence type="ECO:0000313" key="3">
    <source>
        <dbReference type="Proteomes" id="UP000665026"/>
    </source>
</evidence>
<dbReference type="PANTHER" id="PTHR28152:SF1">
    <property type="entry name" value="HYDROXYACYL-THIOESTER DEHYDRATASE TYPE 2, MITOCHONDRIAL"/>
    <property type="match status" value="1"/>
</dbReference>
<evidence type="ECO:0000313" key="2">
    <source>
        <dbReference type="EMBL" id="QTN36845.1"/>
    </source>
</evidence>
<proteinExistence type="predicted"/>
<name>A0A975ERI8_9RHOB</name>
<protein>
    <submittedName>
        <fullName evidence="2">MaoC family dehydratase N-terminal domain-containing protein</fullName>
    </submittedName>
</protein>
<sequence length="277" mass="31313">MTDKRYENWIGSQKSSRDWLAPRPARFMQATLDRDQDLRDGDHLPPLWHWLYFLEAKPASELGRDAHPKKGGFLPPIDLPRRMWAGGRFEFHAPLRLGDWAEKRSTILNVSEKSGRSGALCFVTVQHEIFQQDRLCLIEEHDIVYREDPAPGSPNPAKQKAPESHEFSRSVTPKEVMLFRYSALMFNGHRIHYDVDYARDVEGYDGLVFHGPLTATLLVDLACAETGRHPKSFSFRGVSPLAGMQPFYIQGTKSGSTLDLWAKTAGGDLAMSAQAVF</sequence>
<dbReference type="EMBL" id="CP060010">
    <property type="protein sequence ID" value="QTN36845.1"/>
    <property type="molecule type" value="Genomic_DNA"/>
</dbReference>
<dbReference type="Proteomes" id="UP000665026">
    <property type="component" value="Chromosome"/>
</dbReference>
<dbReference type="GO" id="GO:0019171">
    <property type="term" value="F:(3R)-hydroxyacyl-[acyl-carrier-protein] dehydratase activity"/>
    <property type="evidence" value="ECO:0007669"/>
    <property type="project" value="TreeGrafter"/>
</dbReference>
<dbReference type="PANTHER" id="PTHR28152">
    <property type="entry name" value="HYDROXYACYL-THIOESTER DEHYDRATASE TYPE 2, MITOCHONDRIAL"/>
    <property type="match status" value="1"/>
</dbReference>
<dbReference type="AlphaFoldDB" id="A0A975ERI8"/>
<dbReference type="RefSeq" id="WP_209357541.1">
    <property type="nucleotide sequence ID" value="NZ_CP060010.1"/>
</dbReference>